<dbReference type="SUPFAM" id="SSF140856">
    <property type="entry name" value="USP8 N-terminal domain-like"/>
    <property type="match status" value="1"/>
</dbReference>
<keyword evidence="4" id="KW-1185">Reference proteome</keyword>
<protein>
    <recommendedName>
        <fullName evidence="2">USP8 dimerisation domain-containing protein</fullName>
    </recommendedName>
</protein>
<feature type="region of interest" description="Disordered" evidence="1">
    <location>
        <begin position="370"/>
        <end position="390"/>
    </location>
</feature>
<feature type="compositionally biased region" description="Acidic residues" evidence="1">
    <location>
        <begin position="188"/>
        <end position="200"/>
    </location>
</feature>
<feature type="region of interest" description="Disordered" evidence="1">
    <location>
        <begin position="188"/>
        <end position="219"/>
    </location>
</feature>
<feature type="domain" description="USP8 dimerisation" evidence="2">
    <location>
        <begin position="15"/>
        <end position="118"/>
    </location>
</feature>
<comment type="caution">
    <text evidence="3">The sequence shown here is derived from an EMBL/GenBank/DDBJ whole genome shotgun (WGS) entry which is preliminary data.</text>
</comment>
<evidence type="ECO:0000259" key="2">
    <source>
        <dbReference type="Pfam" id="PF08969"/>
    </source>
</evidence>
<dbReference type="Pfam" id="PF08969">
    <property type="entry name" value="USP8_dimer"/>
    <property type="match status" value="1"/>
</dbReference>
<reference evidence="3" key="1">
    <citation type="journal article" date="2020" name="Fungal Divers.">
        <title>Resolving the Mortierellaceae phylogeny through synthesis of multi-gene phylogenetics and phylogenomics.</title>
        <authorList>
            <person name="Vandepol N."/>
            <person name="Liber J."/>
            <person name="Desiro A."/>
            <person name="Na H."/>
            <person name="Kennedy M."/>
            <person name="Barry K."/>
            <person name="Grigoriev I.V."/>
            <person name="Miller A.N."/>
            <person name="O'Donnell K."/>
            <person name="Stajich J.E."/>
            <person name="Bonito G."/>
        </authorList>
    </citation>
    <scope>NUCLEOTIDE SEQUENCE</scope>
    <source>
        <strain evidence="3">NVP60</strain>
    </source>
</reference>
<dbReference type="OrthoDB" id="2425588at2759"/>
<feature type="compositionally biased region" description="Polar residues" evidence="1">
    <location>
        <begin position="507"/>
        <end position="527"/>
    </location>
</feature>
<feature type="region of interest" description="Disordered" evidence="1">
    <location>
        <begin position="262"/>
        <end position="323"/>
    </location>
</feature>
<evidence type="ECO:0000313" key="4">
    <source>
        <dbReference type="Proteomes" id="UP000823405"/>
    </source>
</evidence>
<feature type="compositionally biased region" description="Low complexity" evidence="1">
    <location>
        <begin position="600"/>
        <end position="618"/>
    </location>
</feature>
<gene>
    <name evidence="3" type="ORF">BGZ97_008979</name>
</gene>
<organism evidence="3 4">
    <name type="scientific">Linnemannia gamsii</name>
    <dbReference type="NCBI Taxonomy" id="64522"/>
    <lineage>
        <taxon>Eukaryota</taxon>
        <taxon>Fungi</taxon>
        <taxon>Fungi incertae sedis</taxon>
        <taxon>Mucoromycota</taxon>
        <taxon>Mortierellomycotina</taxon>
        <taxon>Mortierellomycetes</taxon>
        <taxon>Mortierellales</taxon>
        <taxon>Mortierellaceae</taxon>
        <taxon>Linnemannia</taxon>
    </lineage>
</organism>
<evidence type="ECO:0000313" key="3">
    <source>
        <dbReference type="EMBL" id="KAG0314766.1"/>
    </source>
</evidence>
<dbReference type="Gene3D" id="1.20.58.80">
    <property type="entry name" value="Phosphotransferase system, lactose/cellobiose-type IIA subunit"/>
    <property type="match status" value="1"/>
</dbReference>
<proteinExistence type="predicted"/>
<sequence>MESESSFLPTVPPRARLNELKASAEFAAEDFNHTIKTWVNMASLLVKQGNMAESSRDDENAYISYVRACLIITKIIPVQPHYRSMMNDIVCIDLRQKILLIITRMGHLERRLLKRFEDENRQVATATRITQGSAMAHLNTLSSGKAVVMTMNHRPTSTIFKVERTMNKLSVEYYSPEEPVVDQEDYYYNDESGDESDDDQEKVSGDVYNDDVNNGSDIDNDDEIIATVEIHDNCLAADGEDLMLELCPESYISHRHRRVMTGPRTAASSLPPPSSSHKQQSTGDGDQYQDHASEKPISLNGTLKKKSSNEDDRSLLSPECQPNYTAMPSALFPRQREGFHVRRCSSTDTIRSSVHFPATSLSTATALPLTSTPRSTLNTPPIPARSDKRNSMMASVSIDRSNNMGGSYVNYLRDRSNTQGAAAVVPDYRGTAAAGGNNITGSAPTSTTTTAVRGGYERDILHSRFSNRRTMSFEGNGNFYPSFGASSAAAMDGQQSHIGGASGLWRHNSTSAGRVTPANRNGSNGSSLGHRKRASLDLHQQQHHQQKLQPQYHGNGITAASLNADLPPTPRSSLEKLSEHFSAGSAPTASTGFSFKNGYSPSPSTSPSTTPSTPFTSPVMKTNAQMSHNFEIMQQQRGQGLAHGHGHTPSLTSSITSGSTLAMIDSTFAMSTSGTATNSSVSYTPATTITTMSVGSPQLSNSTSVSSASSPTMASFSTWTTAGKKAGLLRKIRSKPKMQEMFDMVQASPSPVSPTPTPAPLPLHRQQQHQQQHHQVYPPIAMRT</sequence>
<dbReference type="Proteomes" id="UP000823405">
    <property type="component" value="Unassembled WGS sequence"/>
</dbReference>
<accession>A0A9P6R895</accession>
<dbReference type="InterPro" id="IPR015063">
    <property type="entry name" value="USP8_dimer"/>
</dbReference>
<name>A0A9P6R895_9FUNG</name>
<evidence type="ECO:0000256" key="1">
    <source>
        <dbReference type="SAM" id="MobiDB-lite"/>
    </source>
</evidence>
<dbReference type="AlphaFoldDB" id="A0A9P6R895"/>
<feature type="region of interest" description="Disordered" evidence="1">
    <location>
        <begin position="498"/>
        <end position="550"/>
    </location>
</feature>
<feature type="region of interest" description="Disordered" evidence="1">
    <location>
        <begin position="594"/>
        <end position="619"/>
    </location>
</feature>
<dbReference type="EMBL" id="JAAAIN010000420">
    <property type="protein sequence ID" value="KAG0314766.1"/>
    <property type="molecule type" value="Genomic_DNA"/>
</dbReference>